<feature type="transmembrane region" description="Helical" evidence="3">
    <location>
        <begin position="466"/>
        <end position="489"/>
    </location>
</feature>
<dbReference type="Proteomes" id="UP000254771">
    <property type="component" value="Unassembled WGS sequence"/>
</dbReference>
<dbReference type="EMBL" id="QFXE01000001">
    <property type="protein sequence ID" value="RDH88624.1"/>
    <property type="molecule type" value="Genomic_DNA"/>
</dbReference>
<dbReference type="InterPro" id="IPR027417">
    <property type="entry name" value="P-loop_NTPase"/>
</dbReference>
<dbReference type="AlphaFoldDB" id="A0A370DTU0"/>
<keyword evidence="3" id="KW-0812">Transmembrane</keyword>
<dbReference type="Gene3D" id="3.40.50.300">
    <property type="entry name" value="P-loop containing nucleotide triphosphate hydrolases"/>
    <property type="match status" value="1"/>
</dbReference>
<evidence type="ECO:0000313" key="6">
    <source>
        <dbReference type="Proteomes" id="UP000254771"/>
    </source>
</evidence>
<dbReference type="PANTHER" id="PTHR43681">
    <property type="entry name" value="TRANSMEMBRANE GTPASE FZO"/>
    <property type="match status" value="1"/>
</dbReference>
<feature type="region of interest" description="Disordered" evidence="2">
    <location>
        <begin position="630"/>
        <end position="670"/>
    </location>
</feature>
<comment type="caution">
    <text evidence="5">The sequence shown here is derived from an EMBL/GenBank/DDBJ whole genome shotgun (WGS) entry which is preliminary data.</text>
</comment>
<dbReference type="SUPFAM" id="SSF52540">
    <property type="entry name" value="P-loop containing nucleoside triphosphate hydrolases"/>
    <property type="match status" value="1"/>
</dbReference>
<dbReference type="CDD" id="cd09912">
    <property type="entry name" value="DLP_2"/>
    <property type="match status" value="1"/>
</dbReference>
<keyword evidence="6" id="KW-1185">Reference proteome</keyword>
<evidence type="ECO:0000313" key="5">
    <source>
        <dbReference type="EMBL" id="RDH88624.1"/>
    </source>
</evidence>
<feature type="domain" description="Dynamin N-terminal" evidence="4">
    <location>
        <begin position="48"/>
        <end position="197"/>
    </location>
</feature>
<dbReference type="InterPro" id="IPR051943">
    <property type="entry name" value="TRAFAC_Dynamin-like_GTPase"/>
</dbReference>
<evidence type="ECO:0000259" key="4">
    <source>
        <dbReference type="Pfam" id="PF00350"/>
    </source>
</evidence>
<keyword evidence="1" id="KW-0175">Coiled coil</keyword>
<keyword evidence="3" id="KW-1133">Transmembrane helix</keyword>
<feature type="compositionally biased region" description="Basic and acidic residues" evidence="2">
    <location>
        <begin position="639"/>
        <end position="670"/>
    </location>
</feature>
<dbReference type="InterPro" id="IPR045063">
    <property type="entry name" value="Dynamin_N"/>
</dbReference>
<evidence type="ECO:0000256" key="1">
    <source>
        <dbReference type="SAM" id="Coils"/>
    </source>
</evidence>
<reference evidence="5 6" key="1">
    <citation type="journal article" date="2018" name="ISME J.">
        <title>Endosymbiont genomes yield clues of tubeworm success.</title>
        <authorList>
            <person name="Li Y."/>
            <person name="Liles M.R."/>
            <person name="Halanych K.M."/>
        </authorList>
    </citation>
    <scope>NUCLEOTIDE SEQUENCE [LARGE SCALE GENOMIC DNA]</scope>
    <source>
        <strain evidence="5">A1462</strain>
    </source>
</reference>
<feature type="coiled-coil region" evidence="1">
    <location>
        <begin position="311"/>
        <end position="338"/>
    </location>
</feature>
<organism evidence="5 6">
    <name type="scientific">endosymbiont of Escarpia spicata</name>
    <dbReference type="NCBI Taxonomy" id="2200908"/>
    <lineage>
        <taxon>Bacteria</taxon>
        <taxon>Pseudomonadati</taxon>
        <taxon>Pseudomonadota</taxon>
        <taxon>Gammaproteobacteria</taxon>
        <taxon>sulfur-oxidizing symbionts</taxon>
    </lineage>
</organism>
<accession>A0A370DTU0</accession>
<proteinExistence type="predicted"/>
<keyword evidence="3" id="KW-0472">Membrane</keyword>
<name>A0A370DTU0_9GAMM</name>
<dbReference type="Pfam" id="PF00350">
    <property type="entry name" value="Dynamin_N"/>
    <property type="match status" value="1"/>
</dbReference>
<sequence length="670" mass="73180">MLAFTQYKNSALLLIRSAIDLVQSQGEDSIAGELEEAAKHLTEEKIYIVACGEFKQGKSLFINALLDEPNLFPVDIDITTNLVSTISYGPHEVIEVLAGETGNIASKAISRDEIATFATEQKNKDNVRNARLLTIISPNELLKDGLVFVDTPGIGGLNERHTEVTQTFIPNADAAIFVSDAHAPLSTSELNFISSIAHHCPHIIQVVTKIDSVQDYAKIVESNRTKLADILGDGKEQIAVVPVSSLAKLDYLESQDEEDLADSNFDVFSEQLWRLIGNNRVATLTLHALNRLSLAMARLSEPLQVELSAIEQSSKQKLEALEQQYRDSRSRLQEMLDSNTQWRTMLSDGLQDIRMEALAEFQDGFVGINRHNNVSLDDEALLRNPQQIVGLLELNIDSLMTDLWASLNKRASDLFGQMESVTGLSMGVVGMNKGGILKAEISADEMETQDSDWFAKSRSVARGGIFNIYAGSVVGGVLGLVVGGALGAVTGGAGFLPGVELGLMAGAALGGVAGIASGAKEGLAQITEKDRKARKVQIVKIIRPYLEDSQRLCQKKLTEATSKLERIMRDELVNQLREEKQRCERTLASISSGGKLSQKASEERSLTIKREIQRIARISTAARESTRTILSRITAESTHAGRDGEMSRIDNQATHDQKPEITDKGDWADG</sequence>
<gene>
    <name evidence="5" type="ORF">DIZ78_01455</name>
</gene>
<evidence type="ECO:0000256" key="3">
    <source>
        <dbReference type="SAM" id="Phobius"/>
    </source>
</evidence>
<dbReference type="PANTHER" id="PTHR43681:SF1">
    <property type="entry name" value="SARCALUMENIN"/>
    <property type="match status" value="1"/>
</dbReference>
<evidence type="ECO:0000256" key="2">
    <source>
        <dbReference type="SAM" id="MobiDB-lite"/>
    </source>
</evidence>
<feature type="transmembrane region" description="Helical" evidence="3">
    <location>
        <begin position="501"/>
        <end position="519"/>
    </location>
</feature>
<protein>
    <submittedName>
        <fullName evidence="5">Dynamin</fullName>
    </submittedName>
</protein>